<keyword evidence="5 8" id="KW-0808">Transferase</keyword>
<dbReference type="PANTHER" id="PTHR11103">
    <property type="entry name" value="SLR1189 PROTEIN"/>
    <property type="match status" value="1"/>
</dbReference>
<dbReference type="GO" id="GO:0035999">
    <property type="term" value="P:tetrahydrofolate interconversion"/>
    <property type="evidence" value="ECO:0007669"/>
    <property type="project" value="UniProtKB-UniPathway"/>
</dbReference>
<dbReference type="EC" id="2.1.1.10" evidence="11"/>
<reference evidence="12" key="2">
    <citation type="submission" date="2015-03" db="EMBL/GenBank/DDBJ databases">
        <title>Genome sequence of Paenibacillus beijingensis strain DSM 24997T.</title>
        <authorList>
            <person name="Kwak Y."/>
            <person name="Shin J.-H."/>
        </authorList>
    </citation>
    <scope>NUCLEOTIDE SEQUENCE [LARGE SCALE GENOMIC DNA]</scope>
    <source>
        <strain evidence="12">DSM 24997</strain>
    </source>
</reference>
<gene>
    <name evidence="11" type="ORF">VN24_20100</name>
</gene>
<protein>
    <submittedName>
        <fullName evidence="11">Homocysteine methyltransferase</fullName>
        <ecNumber evidence="11">2.1.1.10</ecNumber>
    </submittedName>
</protein>
<dbReference type="SUPFAM" id="SSF51730">
    <property type="entry name" value="FAD-linked oxidoreductase"/>
    <property type="match status" value="1"/>
</dbReference>
<dbReference type="PROSITE" id="PS50970">
    <property type="entry name" value="HCY"/>
    <property type="match status" value="1"/>
</dbReference>
<dbReference type="PATRIC" id="fig|1126833.4.peg.4422"/>
<evidence type="ECO:0000256" key="1">
    <source>
        <dbReference type="ARBA" id="ARBA00001974"/>
    </source>
</evidence>
<evidence type="ECO:0000259" key="10">
    <source>
        <dbReference type="PROSITE" id="PS50970"/>
    </source>
</evidence>
<dbReference type="CDD" id="cd00537">
    <property type="entry name" value="MTHFR"/>
    <property type="match status" value="1"/>
</dbReference>
<evidence type="ECO:0000256" key="3">
    <source>
        <dbReference type="ARBA" id="ARBA00022603"/>
    </source>
</evidence>
<dbReference type="NCBIfam" id="NF006396">
    <property type="entry name" value="PRK08645.1"/>
    <property type="match status" value="1"/>
</dbReference>
<evidence type="ECO:0000256" key="9">
    <source>
        <dbReference type="SAM" id="MobiDB-lite"/>
    </source>
</evidence>
<evidence type="ECO:0000256" key="5">
    <source>
        <dbReference type="ARBA" id="ARBA00022679"/>
    </source>
</evidence>
<evidence type="ECO:0000256" key="7">
    <source>
        <dbReference type="ARBA" id="ARBA00023002"/>
    </source>
</evidence>
<dbReference type="GO" id="GO:0032259">
    <property type="term" value="P:methylation"/>
    <property type="evidence" value="ECO:0007669"/>
    <property type="project" value="UniProtKB-KW"/>
</dbReference>
<dbReference type="SUPFAM" id="SSF82282">
    <property type="entry name" value="Homocysteine S-methyltransferase"/>
    <property type="match status" value="1"/>
</dbReference>
<dbReference type="HOGENOM" id="CLU_453272_0_0_9"/>
<dbReference type="PANTHER" id="PTHR11103:SF18">
    <property type="entry name" value="SLR1189 PROTEIN"/>
    <property type="match status" value="1"/>
</dbReference>
<dbReference type="OrthoDB" id="9803687at2"/>
<accession>A0A0D5NSI9</accession>
<comment type="pathway">
    <text evidence="2">One-carbon metabolism; tetrahydrofolate interconversion.</text>
</comment>
<dbReference type="InterPro" id="IPR029041">
    <property type="entry name" value="FAD-linked_oxidoreductase-like"/>
</dbReference>
<comment type="cofactor">
    <cofactor evidence="1">
        <name>FAD</name>
        <dbReference type="ChEBI" id="CHEBI:57692"/>
    </cofactor>
</comment>
<dbReference type="Gene3D" id="3.20.20.220">
    <property type="match status" value="1"/>
</dbReference>
<dbReference type="RefSeq" id="WP_045673498.1">
    <property type="nucleotide sequence ID" value="NZ_CP011058.1"/>
</dbReference>
<dbReference type="AlphaFoldDB" id="A0A0D5NSI9"/>
<dbReference type="GO" id="GO:0008168">
    <property type="term" value="F:methyltransferase activity"/>
    <property type="evidence" value="ECO:0007669"/>
    <property type="project" value="UniProtKB-UniRule"/>
</dbReference>
<dbReference type="UniPathway" id="UPA00193"/>
<evidence type="ECO:0000256" key="8">
    <source>
        <dbReference type="PROSITE-ProRule" id="PRU00333"/>
    </source>
</evidence>
<sequence length="664" mass="71602">MKPDLREVLRTSILTGDGAMGTYLYQMGFPIGVSYEEINMVRPDVIQNVHRQYYEAGARIIETNTFSANEEKLSKYGLESEADAINRAGVRIARAAVGDDAYVVGAVGSIRAGKRKNLRTASVEQALQRQIYALLDEGADGILLETFYDLEEMQLALRIVRSLGKAPAICQFAVDELGRTQDGYSLADAFSRLEQEGADVVGLNCRSGPSGILRAVDTIEGPLPLPLSIFPNAGIPDYVDGKYMYTATPEYFADMARKFADRGARIIGGCCGTTPEHVAAMAAALRDYVPQSGGPAASAGIRDEVARRGPDTAAARSAAQDAAAGAAPAEALIVPQQPATDERGAESANAGVTTDPEAGGDSPSRTPSIISLVRQRHTVIVELDPPRDLDIRKFMEGAAALKEAGVDAVTMADNSLAVTRMSNLALAALVQERIGLRPLVHIACRDRNLIGTQSHMMGLDALGIDHVLAVTGDPARFGDLPDSSSVYDLTSFEMIRMIKQLNEGIAFSGKPLKQKADFVVGAAFNPNVKHLDKAVKRLERKIDSGADYIMTQPVYDPELIVQVAEATAHLNVPIFIGVMPLASGRNAEYLHNEVPGIQLSDEVRRRMAGLEGAEGRSEGVRIAKELLDAALPHFNGIYIMTPFMFYDMAAQLTAYVWQHTERIV</sequence>
<dbReference type="Pfam" id="PF02574">
    <property type="entry name" value="S-methyl_trans"/>
    <property type="match status" value="1"/>
</dbReference>
<dbReference type="InterPro" id="IPR036589">
    <property type="entry name" value="HCY_dom_sf"/>
</dbReference>
<keyword evidence="8" id="KW-0862">Zinc</keyword>
<dbReference type="STRING" id="1126833.VN24_20100"/>
<proteinExistence type="predicted"/>
<evidence type="ECO:0000313" key="12">
    <source>
        <dbReference type="Proteomes" id="UP000032633"/>
    </source>
</evidence>
<evidence type="ECO:0000256" key="6">
    <source>
        <dbReference type="ARBA" id="ARBA00022827"/>
    </source>
</evidence>
<dbReference type="Pfam" id="PF02219">
    <property type="entry name" value="MTHFR"/>
    <property type="match status" value="1"/>
</dbReference>
<evidence type="ECO:0000256" key="4">
    <source>
        <dbReference type="ARBA" id="ARBA00022630"/>
    </source>
</evidence>
<keyword evidence="6" id="KW-0274">FAD</keyword>
<feature type="binding site" evidence="8">
    <location>
        <position position="270"/>
    </location>
    <ligand>
        <name>Zn(2+)</name>
        <dbReference type="ChEBI" id="CHEBI:29105"/>
    </ligand>
</feature>
<organism evidence="11 12">
    <name type="scientific">Paenibacillus beijingensis</name>
    <dbReference type="NCBI Taxonomy" id="1126833"/>
    <lineage>
        <taxon>Bacteria</taxon>
        <taxon>Bacillati</taxon>
        <taxon>Bacillota</taxon>
        <taxon>Bacilli</taxon>
        <taxon>Bacillales</taxon>
        <taxon>Paenibacillaceae</taxon>
        <taxon>Paenibacillus</taxon>
    </lineage>
</organism>
<reference evidence="11 12" key="1">
    <citation type="journal article" date="2015" name="J. Biotechnol.">
        <title>Complete genome sequence of Paenibacillus beijingensis 7188(T) (=DSM 24997(T)), a novel rhizobacterium from jujube garden soil.</title>
        <authorList>
            <person name="Kwak Y."/>
            <person name="Shin J.H."/>
        </authorList>
    </citation>
    <scope>NUCLEOTIDE SEQUENCE [LARGE SCALE GENOMIC DNA]</scope>
    <source>
        <strain evidence="11 12">DSM 24997</strain>
    </source>
</reference>
<keyword evidence="12" id="KW-1185">Reference proteome</keyword>
<keyword evidence="4" id="KW-0285">Flavoprotein</keyword>
<dbReference type="GO" id="GO:0004489">
    <property type="term" value="F:methylenetetrahydrofolate reductase [NAD(P)H] activity"/>
    <property type="evidence" value="ECO:0007669"/>
    <property type="project" value="InterPro"/>
</dbReference>
<keyword evidence="7" id="KW-0560">Oxidoreductase</keyword>
<dbReference type="Proteomes" id="UP000032633">
    <property type="component" value="Chromosome"/>
</dbReference>
<evidence type="ECO:0000256" key="2">
    <source>
        <dbReference type="ARBA" id="ARBA00004777"/>
    </source>
</evidence>
<dbReference type="InterPro" id="IPR003171">
    <property type="entry name" value="Mehydrof_redctse-like"/>
</dbReference>
<feature type="binding site" evidence="8">
    <location>
        <position position="205"/>
    </location>
    <ligand>
        <name>Zn(2+)</name>
        <dbReference type="ChEBI" id="CHEBI:29105"/>
    </ligand>
</feature>
<evidence type="ECO:0000313" key="11">
    <source>
        <dbReference type="EMBL" id="AJY77873.1"/>
    </source>
</evidence>
<dbReference type="InterPro" id="IPR003726">
    <property type="entry name" value="HCY_dom"/>
</dbReference>
<dbReference type="KEGG" id="pbj:VN24_20100"/>
<dbReference type="GO" id="GO:0006555">
    <property type="term" value="P:methionine metabolic process"/>
    <property type="evidence" value="ECO:0007669"/>
    <property type="project" value="InterPro"/>
</dbReference>
<keyword evidence="3 8" id="KW-0489">Methyltransferase</keyword>
<feature type="region of interest" description="Disordered" evidence="9">
    <location>
        <begin position="338"/>
        <end position="367"/>
    </location>
</feature>
<dbReference type="GO" id="GO:0046872">
    <property type="term" value="F:metal ion binding"/>
    <property type="evidence" value="ECO:0007669"/>
    <property type="project" value="UniProtKB-KW"/>
</dbReference>
<dbReference type="Gene3D" id="3.20.20.330">
    <property type="entry name" value="Homocysteine-binding-like domain"/>
    <property type="match status" value="1"/>
</dbReference>
<comment type="cofactor">
    <cofactor evidence="8">
        <name>Zn(2+)</name>
        <dbReference type="ChEBI" id="CHEBI:29105"/>
    </cofactor>
</comment>
<feature type="binding site" evidence="8">
    <location>
        <position position="271"/>
    </location>
    <ligand>
        <name>Zn(2+)</name>
        <dbReference type="ChEBI" id="CHEBI:29105"/>
    </ligand>
</feature>
<name>A0A0D5NSI9_9BACL</name>
<keyword evidence="8" id="KW-0479">Metal-binding</keyword>
<dbReference type="EMBL" id="CP011058">
    <property type="protein sequence ID" value="AJY77873.1"/>
    <property type="molecule type" value="Genomic_DNA"/>
</dbReference>
<feature type="domain" description="Hcy-binding" evidence="10">
    <location>
        <begin position="2"/>
        <end position="285"/>
    </location>
</feature>